<dbReference type="EMBL" id="CM001879">
    <property type="protein sequence ID" value="EOX92926.1"/>
    <property type="molecule type" value="Genomic_DNA"/>
</dbReference>
<name>A0A061DLG5_THECC</name>
<sequence>MLLTLGIIILALLGLIFAAIVISAFLICCNKVIRERLRGPLQVIETGQQGNLVQPPEKQQGVMPILAGSVIIYKNGETESNCTDCPKYLEEFKEVKVTCRDVHVNGRLLRETSDNMSSK</sequence>
<evidence type="ECO:0000313" key="2">
    <source>
        <dbReference type="Proteomes" id="UP000026915"/>
    </source>
</evidence>
<dbReference type="InParanoid" id="A0A061DLG5"/>
<reference evidence="1 2" key="1">
    <citation type="journal article" date="2013" name="Genome Biol.">
        <title>The genome sequence of the most widely cultivated cacao type and its use to identify candidate genes regulating pod color.</title>
        <authorList>
            <person name="Motamayor J.C."/>
            <person name="Mockaitis K."/>
            <person name="Schmutz J."/>
            <person name="Haiminen N."/>
            <person name="Iii D.L."/>
            <person name="Cornejo O."/>
            <person name="Findley S.D."/>
            <person name="Zheng P."/>
            <person name="Utro F."/>
            <person name="Royaert S."/>
            <person name="Saski C."/>
            <person name="Jenkins J."/>
            <person name="Podicheti R."/>
            <person name="Zhao M."/>
            <person name="Scheffler B.E."/>
            <person name="Stack J.C."/>
            <person name="Feltus F.A."/>
            <person name="Mustiga G.M."/>
            <person name="Amores F."/>
            <person name="Phillips W."/>
            <person name="Marelli J.P."/>
            <person name="May G.D."/>
            <person name="Shapiro H."/>
            <person name="Ma J."/>
            <person name="Bustamante C.D."/>
            <person name="Schnell R.J."/>
            <person name="Main D."/>
            <person name="Gilbert D."/>
            <person name="Parida L."/>
            <person name="Kuhn D.N."/>
        </authorList>
    </citation>
    <scope>NUCLEOTIDE SEQUENCE [LARGE SCALE GENOMIC DNA]</scope>
    <source>
        <strain evidence="2">cv. Matina 1-6</strain>
    </source>
</reference>
<dbReference type="Gramene" id="EOX92926">
    <property type="protein sequence ID" value="EOX92926"/>
    <property type="gene ID" value="TCM_001788"/>
</dbReference>
<accession>A0A061DLG5</accession>
<dbReference type="HOGENOM" id="CLU_2065734_0_0_1"/>
<keyword evidence="2" id="KW-1185">Reference proteome</keyword>
<gene>
    <name evidence="1" type="ORF">TCM_001788</name>
</gene>
<dbReference type="Proteomes" id="UP000026915">
    <property type="component" value="Chromosome 1"/>
</dbReference>
<evidence type="ECO:0000313" key="1">
    <source>
        <dbReference type="EMBL" id="EOX92926.1"/>
    </source>
</evidence>
<dbReference type="AlphaFoldDB" id="A0A061DLG5"/>
<organism evidence="1 2">
    <name type="scientific">Theobroma cacao</name>
    <name type="common">Cacao</name>
    <name type="synonym">Cocoa</name>
    <dbReference type="NCBI Taxonomy" id="3641"/>
    <lineage>
        <taxon>Eukaryota</taxon>
        <taxon>Viridiplantae</taxon>
        <taxon>Streptophyta</taxon>
        <taxon>Embryophyta</taxon>
        <taxon>Tracheophyta</taxon>
        <taxon>Spermatophyta</taxon>
        <taxon>Magnoliopsida</taxon>
        <taxon>eudicotyledons</taxon>
        <taxon>Gunneridae</taxon>
        <taxon>Pentapetalae</taxon>
        <taxon>rosids</taxon>
        <taxon>malvids</taxon>
        <taxon>Malvales</taxon>
        <taxon>Malvaceae</taxon>
        <taxon>Byttnerioideae</taxon>
        <taxon>Theobroma</taxon>
    </lineage>
</organism>
<protein>
    <submittedName>
        <fullName evidence="1">Uncharacterized protein</fullName>
    </submittedName>
</protein>
<proteinExistence type="predicted"/>